<dbReference type="SUPFAM" id="SSF51306">
    <property type="entry name" value="LexA/Signal peptidase"/>
    <property type="match status" value="1"/>
</dbReference>
<accession>A0A1C2JM46</accession>
<dbReference type="InterPro" id="IPR036286">
    <property type="entry name" value="LexA/Signal_pep-like_sf"/>
</dbReference>
<comment type="caution">
    <text evidence="2">The sequence shown here is derived from an EMBL/GenBank/DDBJ whole genome shotgun (WGS) entry which is preliminary data.</text>
</comment>
<dbReference type="InterPro" id="IPR019533">
    <property type="entry name" value="Peptidase_S26"/>
</dbReference>
<evidence type="ECO:0000313" key="3">
    <source>
        <dbReference type="Proteomes" id="UP000094893"/>
    </source>
</evidence>
<dbReference type="GO" id="GO:0004252">
    <property type="term" value="F:serine-type endopeptidase activity"/>
    <property type="evidence" value="ECO:0007669"/>
    <property type="project" value="InterPro"/>
</dbReference>
<dbReference type="EMBL" id="LWSA01000028">
    <property type="protein sequence ID" value="OCX76229.1"/>
    <property type="molecule type" value="Genomic_DNA"/>
</dbReference>
<dbReference type="Pfam" id="PF10502">
    <property type="entry name" value="Peptidase_S26"/>
    <property type="match status" value="1"/>
</dbReference>
<dbReference type="AlphaFoldDB" id="A0A1C2JM46"/>
<dbReference type="Proteomes" id="UP000094893">
    <property type="component" value="Unassembled WGS sequence"/>
</dbReference>
<gene>
    <name evidence="2" type="ORF">A6P07_02740</name>
</gene>
<dbReference type="GO" id="GO:0006465">
    <property type="term" value="P:signal peptide processing"/>
    <property type="evidence" value="ECO:0007669"/>
    <property type="project" value="InterPro"/>
</dbReference>
<proteinExistence type="predicted"/>
<evidence type="ECO:0000313" key="2">
    <source>
        <dbReference type="EMBL" id="OCX76229.1"/>
    </source>
</evidence>
<dbReference type="Gene3D" id="2.10.109.10">
    <property type="entry name" value="Umud Fragment, subunit A"/>
    <property type="match status" value="1"/>
</dbReference>
<protein>
    <recommendedName>
        <fullName evidence="1">Peptidase S26 domain-containing protein</fullName>
    </recommendedName>
</protein>
<feature type="domain" description="Peptidase S26" evidence="1">
    <location>
        <begin position="25"/>
        <end position="111"/>
    </location>
</feature>
<sequence length="128" mass="14328">MHQAITARWLSFAPHGKWDCADHLMPFMKFVVALPGQTVDVTKKGVIANGKILPNSKVVTSIWDGKLKVIHLPYGKYTVPKGMFWEYAPGNKAYTSAYYGPVPEKNILGSIHPVPFLTIPGSQYWLKQ</sequence>
<reference evidence="2 3" key="1">
    <citation type="journal article" date="2016" name="Int. J. Mol. Sci.">
        <title>Comparative genomics of the extreme acidophile Acidithiobacillus thiooxidans reveals intraspecific divergence and niche adaptation.</title>
        <authorList>
            <person name="Zhang X."/>
            <person name="Feng X."/>
            <person name="Tao J."/>
            <person name="Ma L."/>
            <person name="Xiao Y."/>
            <person name="Liang Y."/>
            <person name="Liu X."/>
            <person name="Yin H."/>
        </authorList>
    </citation>
    <scope>NUCLEOTIDE SEQUENCE [LARGE SCALE GENOMIC DNA]</scope>
    <source>
        <strain evidence="2 3">A02</strain>
    </source>
</reference>
<evidence type="ECO:0000259" key="1">
    <source>
        <dbReference type="Pfam" id="PF10502"/>
    </source>
</evidence>
<name>A0A1C2JM46_ACITH</name>
<organism evidence="2 3">
    <name type="scientific">Acidithiobacillus thiooxidans</name>
    <name type="common">Thiobacillus thiooxidans</name>
    <dbReference type="NCBI Taxonomy" id="930"/>
    <lineage>
        <taxon>Bacteria</taxon>
        <taxon>Pseudomonadati</taxon>
        <taxon>Pseudomonadota</taxon>
        <taxon>Acidithiobacillia</taxon>
        <taxon>Acidithiobacillales</taxon>
        <taxon>Acidithiobacillaceae</taxon>
        <taxon>Acidithiobacillus</taxon>
    </lineage>
</organism>